<evidence type="ECO:0000313" key="11">
    <source>
        <dbReference type="EMBL" id="SUZ63376.1"/>
    </source>
</evidence>
<keyword evidence="9" id="KW-1208">Phospholipid metabolism</keyword>
<evidence type="ECO:0000256" key="2">
    <source>
        <dbReference type="ARBA" id="ARBA00022516"/>
    </source>
</evidence>
<evidence type="ECO:0000256" key="9">
    <source>
        <dbReference type="ARBA" id="ARBA00023264"/>
    </source>
</evidence>
<keyword evidence="3" id="KW-0808">Transferase</keyword>
<dbReference type="PANTHER" id="PTHR30309:SF0">
    <property type="entry name" value="GLYCEROL-3-PHOSPHATE ACYLTRANSFERASE-RELATED"/>
    <property type="match status" value="1"/>
</dbReference>
<gene>
    <name evidence="11" type="ORF">METZ01_LOCUS16230</name>
</gene>
<dbReference type="GO" id="GO:0043772">
    <property type="term" value="F:acyl-phosphate glycerol-3-phosphate acyltransferase activity"/>
    <property type="evidence" value="ECO:0007669"/>
    <property type="project" value="InterPro"/>
</dbReference>
<dbReference type="GO" id="GO:0005886">
    <property type="term" value="C:plasma membrane"/>
    <property type="evidence" value="ECO:0007669"/>
    <property type="project" value="InterPro"/>
</dbReference>
<keyword evidence="7 10" id="KW-0472">Membrane</keyword>
<organism evidence="11">
    <name type="scientific">marine metagenome</name>
    <dbReference type="NCBI Taxonomy" id="408172"/>
    <lineage>
        <taxon>unclassified sequences</taxon>
        <taxon>metagenomes</taxon>
        <taxon>ecological metagenomes</taxon>
    </lineage>
</organism>
<feature type="transmembrane region" description="Helical" evidence="10">
    <location>
        <begin position="12"/>
        <end position="30"/>
    </location>
</feature>
<keyword evidence="2" id="KW-0444">Lipid biosynthesis</keyword>
<keyword evidence="4 10" id="KW-0812">Transmembrane</keyword>
<dbReference type="SMART" id="SM01207">
    <property type="entry name" value="G3P_acyltransf"/>
    <property type="match status" value="1"/>
</dbReference>
<dbReference type="AlphaFoldDB" id="A0A381P8U7"/>
<dbReference type="EMBL" id="UINC01000915">
    <property type="protein sequence ID" value="SUZ63376.1"/>
    <property type="molecule type" value="Genomic_DNA"/>
</dbReference>
<dbReference type="InterPro" id="IPR003811">
    <property type="entry name" value="G3P_acylTferase_PlsY"/>
</dbReference>
<dbReference type="NCBIfam" id="TIGR00023">
    <property type="entry name" value="glycerol-3-phosphate 1-O-acyltransferase PlsY"/>
    <property type="match status" value="1"/>
</dbReference>
<accession>A0A381P8U7</accession>
<dbReference type="GO" id="GO:0008654">
    <property type="term" value="P:phospholipid biosynthetic process"/>
    <property type="evidence" value="ECO:0007669"/>
    <property type="project" value="UniProtKB-KW"/>
</dbReference>
<keyword evidence="6" id="KW-0443">Lipid metabolism</keyword>
<evidence type="ECO:0000256" key="3">
    <source>
        <dbReference type="ARBA" id="ARBA00022679"/>
    </source>
</evidence>
<feature type="transmembrane region" description="Helical" evidence="10">
    <location>
        <begin position="130"/>
        <end position="159"/>
    </location>
</feature>
<evidence type="ECO:0000256" key="4">
    <source>
        <dbReference type="ARBA" id="ARBA00022692"/>
    </source>
</evidence>
<dbReference type="HAMAP" id="MF_01043">
    <property type="entry name" value="PlsY"/>
    <property type="match status" value="1"/>
</dbReference>
<sequence>MLELGVKFLLSYFIGSILGSSLMGKIYGGVDIRTMGSGNAGGTNALRTQGLAFALGVIIVDVGKGAIAAGLIPGMNIPFIPEDPEVSRTGMIFCCAIASVMGHVWPMWYQFQGGKGAATLIGTLLVLSPAMILPLLLVWIIVLVIFGFVGLATICAGLFTPIYLLITQSSLDGPLFAYCISIALYLIYTHRSNIHRMKEGTEHKNEKMMIFHRKKHD</sequence>
<feature type="transmembrane region" description="Helical" evidence="10">
    <location>
        <begin position="171"/>
        <end position="188"/>
    </location>
</feature>
<protein>
    <submittedName>
        <fullName evidence="11">Uncharacterized protein</fullName>
    </submittedName>
</protein>
<keyword evidence="8" id="KW-0594">Phospholipid biosynthesis</keyword>
<name>A0A381P8U7_9ZZZZ</name>
<evidence type="ECO:0000256" key="5">
    <source>
        <dbReference type="ARBA" id="ARBA00022989"/>
    </source>
</evidence>
<evidence type="ECO:0000256" key="10">
    <source>
        <dbReference type="SAM" id="Phobius"/>
    </source>
</evidence>
<evidence type="ECO:0000256" key="6">
    <source>
        <dbReference type="ARBA" id="ARBA00023098"/>
    </source>
</evidence>
<evidence type="ECO:0000256" key="1">
    <source>
        <dbReference type="ARBA" id="ARBA00022475"/>
    </source>
</evidence>
<reference evidence="11" key="1">
    <citation type="submission" date="2018-05" db="EMBL/GenBank/DDBJ databases">
        <authorList>
            <person name="Lanie J.A."/>
            <person name="Ng W.-L."/>
            <person name="Kazmierczak K.M."/>
            <person name="Andrzejewski T.M."/>
            <person name="Davidsen T.M."/>
            <person name="Wayne K.J."/>
            <person name="Tettelin H."/>
            <person name="Glass J.I."/>
            <person name="Rusch D."/>
            <person name="Podicherti R."/>
            <person name="Tsui H.-C.T."/>
            <person name="Winkler M.E."/>
        </authorList>
    </citation>
    <scope>NUCLEOTIDE SEQUENCE</scope>
</reference>
<dbReference type="PANTHER" id="PTHR30309">
    <property type="entry name" value="INNER MEMBRANE PROTEIN YGIH"/>
    <property type="match status" value="1"/>
</dbReference>
<feature type="transmembrane region" description="Helical" evidence="10">
    <location>
        <begin position="51"/>
        <end position="70"/>
    </location>
</feature>
<evidence type="ECO:0000256" key="7">
    <source>
        <dbReference type="ARBA" id="ARBA00023136"/>
    </source>
</evidence>
<keyword evidence="1" id="KW-1003">Cell membrane</keyword>
<keyword evidence="5 10" id="KW-1133">Transmembrane helix</keyword>
<evidence type="ECO:0000256" key="8">
    <source>
        <dbReference type="ARBA" id="ARBA00023209"/>
    </source>
</evidence>
<dbReference type="Pfam" id="PF02660">
    <property type="entry name" value="G3P_acyltransf"/>
    <property type="match status" value="1"/>
</dbReference>
<proteinExistence type="inferred from homology"/>